<dbReference type="RefSeq" id="WP_368499217.1">
    <property type="nucleotide sequence ID" value="NZ_CP162511.1"/>
</dbReference>
<evidence type="ECO:0000313" key="1">
    <source>
        <dbReference type="EMBL" id="XDI06839.1"/>
    </source>
</evidence>
<dbReference type="EMBL" id="CP162511">
    <property type="protein sequence ID" value="XDI06839.1"/>
    <property type="molecule type" value="Genomic_DNA"/>
</dbReference>
<protein>
    <submittedName>
        <fullName evidence="1">Uncharacterized protein</fullName>
    </submittedName>
</protein>
<proteinExistence type="predicted"/>
<organism evidence="1">
    <name type="scientific">Herbiconiux sp. A18JL235</name>
    <dbReference type="NCBI Taxonomy" id="3152363"/>
    <lineage>
        <taxon>Bacteria</taxon>
        <taxon>Bacillati</taxon>
        <taxon>Actinomycetota</taxon>
        <taxon>Actinomycetes</taxon>
        <taxon>Micrococcales</taxon>
        <taxon>Microbacteriaceae</taxon>
        <taxon>Herbiconiux</taxon>
    </lineage>
</organism>
<sequence length="88" mass="9482">MNRLKRLLHGDSRDPRVALEQIVGTKADPNSAAPQPEAIAWGARVLAEHQVDPAASPVRAVAALRASEPHLDLRPAVYLVDHLAARPV</sequence>
<dbReference type="AlphaFoldDB" id="A0AB39BKH4"/>
<gene>
    <name evidence="1" type="ORF">ABFY20_06975</name>
</gene>
<name>A0AB39BKH4_9MICO</name>
<reference evidence="1" key="1">
    <citation type="submission" date="2024-05" db="EMBL/GenBank/DDBJ databases">
        <title>Herbiconiux sp. A18JL235.</title>
        <authorList>
            <person name="Zhang G."/>
        </authorList>
    </citation>
    <scope>NUCLEOTIDE SEQUENCE</scope>
    <source>
        <strain evidence="1">A18JL235</strain>
    </source>
</reference>
<accession>A0AB39BKH4</accession>